<sequence length="142" mass="16066">MPVRTGIRRGIQNSTTSDKILKIAAYRHEEFSLGDILEALTRIIQLGDYPLEDPVLIDMLIRPLPDKVRSGKFVSNPTVLASVIHKLAKLKLRRSFLQQVMMELCTMTVQYGETLSPRSISNVLWAMATMKVELPEVFHALC</sequence>
<dbReference type="AlphaFoldDB" id="A0A813K0M0"/>
<proteinExistence type="predicted"/>
<protein>
    <submittedName>
        <fullName evidence="1">Uncharacterized protein</fullName>
    </submittedName>
</protein>
<reference evidence="1" key="1">
    <citation type="submission" date="2021-02" db="EMBL/GenBank/DDBJ databases">
        <authorList>
            <person name="Dougan E. K."/>
            <person name="Rhodes N."/>
            <person name="Thang M."/>
            <person name="Chan C."/>
        </authorList>
    </citation>
    <scope>NUCLEOTIDE SEQUENCE</scope>
</reference>
<accession>A0A813K0M0</accession>
<dbReference type="EMBL" id="CAJNNW010027097">
    <property type="protein sequence ID" value="CAE8689606.1"/>
    <property type="molecule type" value="Genomic_DNA"/>
</dbReference>
<gene>
    <name evidence="1" type="ORF">PGLA2088_LOCUS26525</name>
</gene>
<comment type="caution">
    <text evidence="1">The sequence shown here is derived from an EMBL/GenBank/DDBJ whole genome shotgun (WGS) entry which is preliminary data.</text>
</comment>
<organism evidence="1 2">
    <name type="scientific">Polarella glacialis</name>
    <name type="common">Dinoflagellate</name>
    <dbReference type="NCBI Taxonomy" id="89957"/>
    <lineage>
        <taxon>Eukaryota</taxon>
        <taxon>Sar</taxon>
        <taxon>Alveolata</taxon>
        <taxon>Dinophyceae</taxon>
        <taxon>Suessiales</taxon>
        <taxon>Suessiaceae</taxon>
        <taxon>Polarella</taxon>
    </lineage>
</organism>
<name>A0A813K0M0_POLGL</name>
<dbReference type="Proteomes" id="UP000626109">
    <property type="component" value="Unassembled WGS sequence"/>
</dbReference>
<evidence type="ECO:0000313" key="2">
    <source>
        <dbReference type="Proteomes" id="UP000626109"/>
    </source>
</evidence>
<evidence type="ECO:0000313" key="1">
    <source>
        <dbReference type="EMBL" id="CAE8689606.1"/>
    </source>
</evidence>